<dbReference type="PANTHER" id="PTHR38445">
    <property type="entry name" value="HTH-TYPE TRANSCRIPTIONAL REPRESSOR YTRA"/>
    <property type="match status" value="1"/>
</dbReference>
<gene>
    <name evidence="5" type="ORF">SAMN05518683_11076</name>
</gene>
<keyword evidence="1" id="KW-0805">Transcription regulation</keyword>
<dbReference type="GO" id="GO:0003700">
    <property type="term" value="F:DNA-binding transcription factor activity"/>
    <property type="evidence" value="ECO:0007669"/>
    <property type="project" value="InterPro"/>
</dbReference>
<dbReference type="Proteomes" id="UP000198892">
    <property type="component" value="Unassembled WGS sequence"/>
</dbReference>
<evidence type="ECO:0000259" key="4">
    <source>
        <dbReference type="PROSITE" id="PS50949"/>
    </source>
</evidence>
<dbReference type="GO" id="GO:0003677">
    <property type="term" value="F:DNA binding"/>
    <property type="evidence" value="ECO:0007669"/>
    <property type="project" value="UniProtKB-KW"/>
</dbReference>
<feature type="domain" description="HTH gntR-type" evidence="4">
    <location>
        <begin position="32"/>
        <end position="100"/>
    </location>
</feature>
<dbReference type="CDD" id="cd07377">
    <property type="entry name" value="WHTH_GntR"/>
    <property type="match status" value="1"/>
</dbReference>
<sequence length="147" mass="16996">MYILYIYNIFKDDKGKGKEVIVNILISNSSKEPVYEQVKNQIKQSILKGELKKDDPLPSMRRLAKELHISVITTKRAYEELEREGFITSFVGKGSFVAAQNIGPIQEKRRSVIERRLSDIAEESKNLGISLEELKKMLDMLYEEDEK</sequence>
<evidence type="ECO:0000256" key="2">
    <source>
        <dbReference type="ARBA" id="ARBA00023125"/>
    </source>
</evidence>
<keyword evidence="2" id="KW-0238">DNA-binding</keyword>
<evidence type="ECO:0000256" key="3">
    <source>
        <dbReference type="ARBA" id="ARBA00023163"/>
    </source>
</evidence>
<name>A0A1I5TA48_9BACI</name>
<dbReference type="InterPro" id="IPR000524">
    <property type="entry name" value="Tscrpt_reg_HTH_GntR"/>
</dbReference>
<dbReference type="EMBL" id="FOXD01000010">
    <property type="protein sequence ID" value="SFP79915.1"/>
    <property type="molecule type" value="Genomic_DNA"/>
</dbReference>
<organism evidence="5 6">
    <name type="scientific">Salibacterium halotolerans</name>
    <dbReference type="NCBI Taxonomy" id="1884432"/>
    <lineage>
        <taxon>Bacteria</taxon>
        <taxon>Bacillati</taxon>
        <taxon>Bacillota</taxon>
        <taxon>Bacilli</taxon>
        <taxon>Bacillales</taxon>
        <taxon>Bacillaceae</taxon>
    </lineage>
</organism>
<dbReference type="Gene3D" id="1.10.10.10">
    <property type="entry name" value="Winged helix-like DNA-binding domain superfamily/Winged helix DNA-binding domain"/>
    <property type="match status" value="1"/>
</dbReference>
<dbReference type="PROSITE" id="PS50949">
    <property type="entry name" value="HTH_GNTR"/>
    <property type="match status" value="1"/>
</dbReference>
<dbReference type="SUPFAM" id="SSF46785">
    <property type="entry name" value="Winged helix' DNA-binding domain"/>
    <property type="match status" value="1"/>
</dbReference>
<keyword evidence="6" id="KW-1185">Reference proteome</keyword>
<keyword evidence="3" id="KW-0804">Transcription</keyword>
<reference evidence="6" key="1">
    <citation type="submission" date="2016-10" db="EMBL/GenBank/DDBJ databases">
        <authorList>
            <person name="Varghese N."/>
            <person name="Submissions S."/>
        </authorList>
    </citation>
    <scope>NUCLEOTIDE SEQUENCE [LARGE SCALE GENOMIC DNA]</scope>
    <source>
        <strain evidence="6">S7</strain>
    </source>
</reference>
<dbReference type="PANTHER" id="PTHR38445:SF7">
    <property type="entry name" value="GNTR-FAMILY TRANSCRIPTIONAL REGULATOR"/>
    <property type="match status" value="1"/>
</dbReference>
<dbReference type="InterPro" id="IPR036390">
    <property type="entry name" value="WH_DNA-bd_sf"/>
</dbReference>
<accession>A0A1I5TA48</accession>
<dbReference type="SMART" id="SM00345">
    <property type="entry name" value="HTH_GNTR"/>
    <property type="match status" value="1"/>
</dbReference>
<evidence type="ECO:0000313" key="6">
    <source>
        <dbReference type="Proteomes" id="UP000198892"/>
    </source>
</evidence>
<dbReference type="InterPro" id="IPR036388">
    <property type="entry name" value="WH-like_DNA-bd_sf"/>
</dbReference>
<evidence type="ECO:0000256" key="1">
    <source>
        <dbReference type="ARBA" id="ARBA00023015"/>
    </source>
</evidence>
<proteinExistence type="predicted"/>
<dbReference type="STRING" id="1884432.SAMN05518683_11076"/>
<dbReference type="AlphaFoldDB" id="A0A1I5TA48"/>
<protein>
    <submittedName>
        <fullName evidence="5">GntR family transcriptional regulator</fullName>
    </submittedName>
</protein>
<dbReference type="Pfam" id="PF00392">
    <property type="entry name" value="GntR"/>
    <property type="match status" value="1"/>
</dbReference>
<evidence type="ECO:0000313" key="5">
    <source>
        <dbReference type="EMBL" id="SFP79915.1"/>
    </source>
</evidence>